<dbReference type="InterPro" id="IPR041664">
    <property type="entry name" value="AAA_16"/>
</dbReference>
<dbReference type="OrthoDB" id="483at2"/>
<dbReference type="InterPro" id="IPR016032">
    <property type="entry name" value="Sig_transdc_resp-reg_C-effctor"/>
</dbReference>
<dbReference type="Gene3D" id="1.10.10.10">
    <property type="entry name" value="Winged helix-like DNA-binding domain superfamily/Winged helix DNA-binding domain"/>
    <property type="match status" value="1"/>
</dbReference>
<dbReference type="RefSeq" id="WP_141966200.1">
    <property type="nucleotide sequence ID" value="NZ_VFPO01000001.1"/>
</dbReference>
<dbReference type="InterPro" id="IPR000792">
    <property type="entry name" value="Tscrpt_reg_LuxR_C"/>
</dbReference>
<dbReference type="CDD" id="cd06170">
    <property type="entry name" value="LuxR_C_like"/>
    <property type="match status" value="1"/>
</dbReference>
<dbReference type="GO" id="GO:0005524">
    <property type="term" value="F:ATP binding"/>
    <property type="evidence" value="ECO:0007669"/>
    <property type="project" value="UniProtKB-KW"/>
</dbReference>
<organism evidence="4 5">
    <name type="scientific">Actinomadura hallensis</name>
    <dbReference type="NCBI Taxonomy" id="337895"/>
    <lineage>
        <taxon>Bacteria</taxon>
        <taxon>Bacillati</taxon>
        <taxon>Actinomycetota</taxon>
        <taxon>Actinomycetes</taxon>
        <taxon>Streptosporangiales</taxon>
        <taxon>Thermomonosporaceae</taxon>
        <taxon>Actinomadura</taxon>
    </lineage>
</organism>
<dbReference type="GO" id="GO:0005737">
    <property type="term" value="C:cytoplasm"/>
    <property type="evidence" value="ECO:0007669"/>
    <property type="project" value="TreeGrafter"/>
</dbReference>
<dbReference type="Proteomes" id="UP000316706">
    <property type="component" value="Unassembled WGS sequence"/>
</dbReference>
<dbReference type="SMART" id="SM00421">
    <property type="entry name" value="HTH_LUXR"/>
    <property type="match status" value="1"/>
</dbReference>
<dbReference type="GO" id="GO:0004016">
    <property type="term" value="F:adenylate cyclase activity"/>
    <property type="evidence" value="ECO:0007669"/>
    <property type="project" value="TreeGrafter"/>
</dbReference>
<accession>A0A543I9H1</accession>
<evidence type="ECO:0000256" key="1">
    <source>
        <dbReference type="ARBA" id="ARBA00022741"/>
    </source>
</evidence>
<dbReference type="Pfam" id="PF00196">
    <property type="entry name" value="GerE"/>
    <property type="match status" value="1"/>
</dbReference>
<feature type="domain" description="HTH luxR-type" evidence="3">
    <location>
        <begin position="833"/>
        <end position="898"/>
    </location>
</feature>
<dbReference type="Pfam" id="PF13191">
    <property type="entry name" value="AAA_16"/>
    <property type="match status" value="1"/>
</dbReference>
<evidence type="ECO:0000259" key="3">
    <source>
        <dbReference type="PROSITE" id="PS50043"/>
    </source>
</evidence>
<proteinExistence type="predicted"/>
<dbReference type="SUPFAM" id="SSF46894">
    <property type="entry name" value="C-terminal effector domain of the bipartite response regulators"/>
    <property type="match status" value="1"/>
</dbReference>
<dbReference type="SUPFAM" id="SSF52540">
    <property type="entry name" value="P-loop containing nucleoside triphosphate hydrolases"/>
    <property type="match status" value="1"/>
</dbReference>
<dbReference type="PROSITE" id="PS50043">
    <property type="entry name" value="HTH_LUXR_2"/>
    <property type="match status" value="1"/>
</dbReference>
<name>A0A543I9H1_9ACTN</name>
<dbReference type="InterPro" id="IPR036388">
    <property type="entry name" value="WH-like_DNA-bd_sf"/>
</dbReference>
<dbReference type="PANTHER" id="PTHR16305:SF35">
    <property type="entry name" value="TRANSCRIPTIONAL ACTIVATOR DOMAIN"/>
    <property type="match status" value="1"/>
</dbReference>
<gene>
    <name evidence="4" type="ORF">FHX41_0755</name>
</gene>
<evidence type="ECO:0000256" key="2">
    <source>
        <dbReference type="ARBA" id="ARBA00022840"/>
    </source>
</evidence>
<dbReference type="GO" id="GO:0003677">
    <property type="term" value="F:DNA binding"/>
    <property type="evidence" value="ECO:0007669"/>
    <property type="project" value="InterPro"/>
</dbReference>
<dbReference type="PRINTS" id="PR00038">
    <property type="entry name" value="HTHLUXR"/>
</dbReference>
<dbReference type="EMBL" id="VFPO01000001">
    <property type="protein sequence ID" value="TQM67150.1"/>
    <property type="molecule type" value="Genomic_DNA"/>
</dbReference>
<reference evidence="4 5" key="1">
    <citation type="submission" date="2019-06" db="EMBL/GenBank/DDBJ databases">
        <title>Sequencing the genomes of 1000 actinobacteria strains.</title>
        <authorList>
            <person name="Klenk H.-P."/>
        </authorList>
    </citation>
    <scope>NUCLEOTIDE SEQUENCE [LARGE SCALE GENOMIC DNA]</scope>
    <source>
        <strain evidence="4 5">DSM 45043</strain>
    </source>
</reference>
<protein>
    <submittedName>
        <fullName evidence="4">Regulatory LuxR family protein</fullName>
    </submittedName>
</protein>
<keyword evidence="2" id="KW-0067">ATP-binding</keyword>
<dbReference type="GO" id="GO:0006355">
    <property type="term" value="P:regulation of DNA-templated transcription"/>
    <property type="evidence" value="ECO:0007669"/>
    <property type="project" value="InterPro"/>
</dbReference>
<evidence type="ECO:0000313" key="4">
    <source>
        <dbReference type="EMBL" id="TQM67150.1"/>
    </source>
</evidence>
<dbReference type="PANTHER" id="PTHR16305">
    <property type="entry name" value="TESTICULAR SOLUBLE ADENYLYL CYCLASE"/>
    <property type="match status" value="1"/>
</dbReference>
<dbReference type="AlphaFoldDB" id="A0A543I9H1"/>
<dbReference type="InterPro" id="IPR027417">
    <property type="entry name" value="P-loop_NTPase"/>
</dbReference>
<comment type="caution">
    <text evidence="4">The sequence shown here is derived from an EMBL/GenBank/DDBJ whole genome shotgun (WGS) entry which is preliminary data.</text>
</comment>
<evidence type="ECO:0000313" key="5">
    <source>
        <dbReference type="Proteomes" id="UP000316706"/>
    </source>
</evidence>
<sequence length="898" mass="94969">MLYGRNDEKARITSLVAEARDHRRSGALLLRGEAGIGKSALLAEAAALLPADGPPHVLRVTGIEAESGIAYAGLIQLLWPVRDRLDALPEPQAAALRSALGDPGLAASPAAGSADPARDRFTIGLAVLTLLADLPGEHGPVLVLVDDAQWLDSATADALLFAARRLAAEGVVMLFAARDDAFTGTGLPELRLARLKREDAELLLAERGLPPAVRTRVMWEAAGNPLALQELGAAGTGTAHGADPLPVADRVLASFRAQIGSLPESTRLMLLIAAAEGRGHMPSILNAAQSMGVGLADLEDAEHVRLVNVTGRSIAFRHPLIRAASYHGAVTARRVAVHRALADTATEPDCRARHRASAALAPDEEVAAEVEDAAERAHRRTAYATAAALYRQAADLTPAPEERAARLGAAASLTLQAGLLDDAGDLAVQAEKLTAEPAKLARLARVHAAVEYERGDPRAASRMMVDAAAEAAPDERAAMLRTGAVYGWTSGELPAVLRAAELLPGDPTVRGLALLADGVHADGLPLLGRLVDEARGSAGPGPAADVPRTGDPGAGDRVRAAHLALIIGADEAALELASAEVAQARRHGLVGTLPDVLETLARAQIATGRHADAEATVAEAVKLARDTGRPHREGRLSAVLSLVAAIQGDEERLRELIAEAPPYSGLIDAAPALLDLGLGRHDDALRRLERLAHGPHRHSTVASAADLVEAAVRSGDPGLARTAFDRFRGWAEAGGQTWALAVSLRCEALLTDREEPYARAVQLHERSTRPFERARTELLYGEWLRRARRRSDARVPLRSAAEIFERLHAAPWLDRARAELRATGESGQSAPTAPDLLDRLTPQELQVVRLAAAGTSSREIAAQLFLSPRTVEYHLYKAYPKLGVSSRKELAQLVLEPA</sequence>
<keyword evidence="1" id="KW-0547">Nucleotide-binding</keyword>
<keyword evidence="5" id="KW-1185">Reference proteome</keyword>